<evidence type="ECO:0000313" key="2">
    <source>
        <dbReference type="Proteomes" id="UP000188354"/>
    </source>
</evidence>
<name>A0A1J7I772_LUPAN</name>
<gene>
    <name evidence="1" type="ORF">TanjilG_19498</name>
</gene>
<dbReference type="EMBL" id="CM007363">
    <property type="protein sequence ID" value="OIW14450.1"/>
    <property type="molecule type" value="Genomic_DNA"/>
</dbReference>
<organism evidence="1 2">
    <name type="scientific">Lupinus angustifolius</name>
    <name type="common">Narrow-leaved blue lupine</name>
    <dbReference type="NCBI Taxonomy" id="3871"/>
    <lineage>
        <taxon>Eukaryota</taxon>
        <taxon>Viridiplantae</taxon>
        <taxon>Streptophyta</taxon>
        <taxon>Embryophyta</taxon>
        <taxon>Tracheophyta</taxon>
        <taxon>Spermatophyta</taxon>
        <taxon>Magnoliopsida</taxon>
        <taxon>eudicotyledons</taxon>
        <taxon>Gunneridae</taxon>
        <taxon>Pentapetalae</taxon>
        <taxon>rosids</taxon>
        <taxon>fabids</taxon>
        <taxon>Fabales</taxon>
        <taxon>Fabaceae</taxon>
        <taxon>Papilionoideae</taxon>
        <taxon>50 kb inversion clade</taxon>
        <taxon>genistoids sensu lato</taxon>
        <taxon>core genistoids</taxon>
        <taxon>Genisteae</taxon>
        <taxon>Lupinus</taxon>
    </lineage>
</organism>
<dbReference type="Gramene" id="OIW14450">
    <property type="protein sequence ID" value="OIW14450"/>
    <property type="gene ID" value="TanjilG_19498"/>
</dbReference>
<proteinExistence type="predicted"/>
<dbReference type="PROSITE" id="PS51257">
    <property type="entry name" value="PROKAR_LIPOPROTEIN"/>
    <property type="match status" value="1"/>
</dbReference>
<dbReference type="Proteomes" id="UP000188354">
    <property type="component" value="Chromosome LG03"/>
</dbReference>
<sequence length="105" mass="11718">MAWRLAVWANTVMNETSLPYSMVVGSCSPLFSSPVAGSSFSTVLIVISRFRSLFVVSGGSLPLYQRQSRWFLMVGILFSWRLEESRLTKAEEGNQHGWCTVVLAP</sequence>
<evidence type="ECO:0000313" key="1">
    <source>
        <dbReference type="EMBL" id="OIW14450.1"/>
    </source>
</evidence>
<dbReference type="AlphaFoldDB" id="A0A1J7I772"/>
<reference evidence="1 2" key="1">
    <citation type="journal article" date="2017" name="Plant Biotechnol. J.">
        <title>A comprehensive draft genome sequence for lupin (Lupinus angustifolius), an emerging health food: insights into plant-microbe interactions and legume evolution.</title>
        <authorList>
            <person name="Hane J.K."/>
            <person name="Ming Y."/>
            <person name="Kamphuis L.G."/>
            <person name="Nelson M.N."/>
            <person name="Garg G."/>
            <person name="Atkins C.A."/>
            <person name="Bayer P.E."/>
            <person name="Bravo A."/>
            <person name="Bringans S."/>
            <person name="Cannon S."/>
            <person name="Edwards D."/>
            <person name="Foley R."/>
            <person name="Gao L.L."/>
            <person name="Harrison M.J."/>
            <person name="Huang W."/>
            <person name="Hurgobin B."/>
            <person name="Li S."/>
            <person name="Liu C.W."/>
            <person name="McGrath A."/>
            <person name="Morahan G."/>
            <person name="Murray J."/>
            <person name="Weller J."/>
            <person name="Jian J."/>
            <person name="Singh K.B."/>
        </authorList>
    </citation>
    <scope>NUCLEOTIDE SEQUENCE [LARGE SCALE GENOMIC DNA]</scope>
    <source>
        <strain evidence="2">cv. Tanjil</strain>
        <tissue evidence="1">Whole plant</tissue>
    </source>
</reference>
<protein>
    <submittedName>
        <fullName evidence="1">Uncharacterized protein</fullName>
    </submittedName>
</protein>
<keyword evidence="2" id="KW-1185">Reference proteome</keyword>
<accession>A0A1J7I772</accession>